<dbReference type="KEGG" id="psil:PMA3_20620"/>
<reference evidence="1 2" key="1">
    <citation type="journal article" date="2018" name="Syst. Appl. Microbiol.">
        <title>Pseudomonas silesiensis sp. nov. strain A3T isolated from a biological pesticide sewage treatment plant and analysis of the complete genome sequence.</title>
        <authorList>
            <person name="Kaminski M.A."/>
            <person name="Furmanczyk E.M."/>
            <person name="Sobczak A."/>
            <person name="Dziembowski A."/>
            <person name="Lipinski L."/>
        </authorList>
    </citation>
    <scope>NUCLEOTIDE SEQUENCE [LARGE SCALE GENOMIC DNA]</scope>
    <source>
        <strain evidence="1 2">A3</strain>
    </source>
</reference>
<keyword evidence="2" id="KW-1185">Reference proteome</keyword>
<organism evidence="1 2">
    <name type="scientific">Pseudomonas silesiensis</name>
    <dbReference type="NCBI Taxonomy" id="1853130"/>
    <lineage>
        <taxon>Bacteria</taxon>
        <taxon>Pseudomonadati</taxon>
        <taxon>Pseudomonadota</taxon>
        <taxon>Gammaproteobacteria</taxon>
        <taxon>Pseudomonadales</taxon>
        <taxon>Pseudomonadaceae</taxon>
        <taxon>Pseudomonas</taxon>
    </lineage>
</organism>
<dbReference type="EMBL" id="CP014870">
    <property type="protein sequence ID" value="ANJ57431.1"/>
    <property type="molecule type" value="Genomic_DNA"/>
</dbReference>
<dbReference type="Proteomes" id="UP000078354">
    <property type="component" value="Chromosome"/>
</dbReference>
<dbReference type="RefSeq" id="WP_064678922.1">
    <property type="nucleotide sequence ID" value="NZ_CP014870.1"/>
</dbReference>
<accession>A0A191YXG4</accession>
<proteinExistence type="predicted"/>
<evidence type="ECO:0000313" key="2">
    <source>
        <dbReference type="Proteomes" id="UP000078354"/>
    </source>
</evidence>
<dbReference type="OrthoDB" id="5185542at2"/>
<gene>
    <name evidence="1" type="ORF">PMA3_20620</name>
</gene>
<name>A0A191YXG4_9PSED</name>
<dbReference type="AlphaFoldDB" id="A0A191YXG4"/>
<evidence type="ECO:0000313" key="1">
    <source>
        <dbReference type="EMBL" id="ANJ57431.1"/>
    </source>
</evidence>
<sequence length="221" mass="25809">MTYKLIDIGKLPDEPFNYRLMLPLPASTPFGNFQLKWMDMMSRLNEVNRQIIISHETWEATIQGDIEDSMKDVFNTHRFSTEYAVTGMRRVADELVGLVWCLERLEVTGEYPKKIKMDSIGEVKESYNGPNGLIKSHHGLIKLLNDLSNTFKHSFIQSDLARVGQDEPLVLALNLKGADHRNEPTFYTVRMSELVHHYTQFFHDCREWLDQHCKTRNQQHQ</sequence>
<protein>
    <submittedName>
        <fullName evidence="1">Uncharacterized protein</fullName>
    </submittedName>
</protein>